<gene>
    <name evidence="2" type="ORF">FIM1_4083</name>
</gene>
<reference evidence="2 3" key="1">
    <citation type="submission" date="2016-03" db="EMBL/GenBank/DDBJ databases">
        <title>How can Kluyveromyces marxianus grow so fast - potential evolutionary course in Saccharomyces Complex revealed by comparative genomics.</title>
        <authorList>
            <person name="Mo W."/>
            <person name="Lu W."/>
            <person name="Yang X."/>
            <person name="Qi J."/>
            <person name="Lv H."/>
        </authorList>
    </citation>
    <scope>NUCLEOTIDE SEQUENCE [LARGE SCALE GENOMIC DNA]</scope>
    <source>
        <strain evidence="2 3">FIM1</strain>
    </source>
</reference>
<feature type="region of interest" description="Disordered" evidence="1">
    <location>
        <begin position="233"/>
        <end position="301"/>
    </location>
</feature>
<sequence>MSHHSNYALAHTLDQMKPQQLCNNVFFGPLNTLSQQEFLNENNIRFFISVSIPVERVIEYAANIHLDRFLMCCFDQSFDRTRLSDEVMCRLLEFNGKHSADLKALIHNASLSDECIARPLQSLFYRSVAEYTTNIFTADGVQKFEQFNDLITLFKLSQLGNVLIFSSNGNDENLLTLLISQILKCNPKVSVMDAFTYVKNLRPTVENLHEDRIYWCSGLIAYHERARSKELYWGPGSPSSVRKEAPSSATKRREKFEESVPPDSADSSASTPFSDGDVYYSSDAQTSEPESIAAGSGSSRQFAVPRLKRMALNR</sequence>
<proteinExistence type="predicted"/>
<accession>A0ABX6EYU1</accession>
<evidence type="ECO:0000313" key="2">
    <source>
        <dbReference type="EMBL" id="QGN17351.1"/>
    </source>
</evidence>
<dbReference type="EMBL" id="CP015059">
    <property type="protein sequence ID" value="QGN17351.1"/>
    <property type="molecule type" value="Genomic_DNA"/>
</dbReference>
<organism evidence="2 3">
    <name type="scientific">Kluyveromyces marxianus</name>
    <name type="common">Yeast</name>
    <name type="synonym">Candida kefyr</name>
    <dbReference type="NCBI Taxonomy" id="4911"/>
    <lineage>
        <taxon>Eukaryota</taxon>
        <taxon>Fungi</taxon>
        <taxon>Dikarya</taxon>
        <taxon>Ascomycota</taxon>
        <taxon>Saccharomycotina</taxon>
        <taxon>Saccharomycetes</taxon>
        <taxon>Saccharomycetales</taxon>
        <taxon>Saccharomycetaceae</taxon>
        <taxon>Kluyveromyces</taxon>
    </lineage>
</organism>
<feature type="compositionally biased region" description="Low complexity" evidence="1">
    <location>
        <begin position="259"/>
        <end position="275"/>
    </location>
</feature>
<evidence type="ECO:0000256" key="1">
    <source>
        <dbReference type="SAM" id="MobiDB-lite"/>
    </source>
</evidence>
<evidence type="ECO:0000313" key="3">
    <source>
        <dbReference type="Proteomes" id="UP000422736"/>
    </source>
</evidence>
<name>A0ABX6EYU1_KLUMA</name>
<keyword evidence="3" id="KW-1185">Reference proteome</keyword>
<protein>
    <submittedName>
        <fullName evidence="2">YOR342C</fullName>
    </submittedName>
</protein>
<dbReference type="Proteomes" id="UP000422736">
    <property type="component" value="Chromosome 6"/>
</dbReference>